<dbReference type="VEuPathDB" id="FungiDB:ASPCADRAFT_203135"/>
<keyword evidence="3" id="KW-0560">Oxidoreductase</keyword>
<evidence type="ECO:0000313" key="6">
    <source>
        <dbReference type="Proteomes" id="UP000188318"/>
    </source>
</evidence>
<dbReference type="Gene3D" id="3.40.50.720">
    <property type="entry name" value="NAD(P)-binding Rossmann-like Domain"/>
    <property type="match status" value="1"/>
</dbReference>
<sequence length="309" mass="34441">MNTIAVAGGTGGVGKTIVETLLQERKYQVIVLTRGSPKDDPPLPRSQQVQINYDDIDSAAQTLDKHAIHTLISAIGIYSDETSKSQLNLIQAAERSSATKRFIPSEYSFIQTKDLLPVDPSIQYWLDAAELLQKSGLSYTRITPGIFMDYWGMPKVRTNLQPYVIGIDVANCWAAIPGDGNDKLSVTYTYDMATFIVKLLDLEEWPEFSVFVGDEITYNELLKLAEQVRGKSFEVVYDSAEKIKNGEVTVPPFHPGTSEEETRETAVLVGRLTIAGAFDLPKERMNTRFPDLKPVKLRDFLISAWGNEA</sequence>
<evidence type="ECO:0000256" key="1">
    <source>
        <dbReference type="ARBA" id="ARBA00005725"/>
    </source>
</evidence>
<evidence type="ECO:0000256" key="2">
    <source>
        <dbReference type="ARBA" id="ARBA00022857"/>
    </source>
</evidence>
<dbReference type="SUPFAM" id="SSF51735">
    <property type="entry name" value="NAD(P)-binding Rossmann-fold domains"/>
    <property type="match status" value="1"/>
</dbReference>
<dbReference type="Pfam" id="PF05368">
    <property type="entry name" value="NmrA"/>
    <property type="match status" value="1"/>
</dbReference>
<dbReference type="InterPro" id="IPR051609">
    <property type="entry name" value="NmrA/Isoflavone_reductase-like"/>
</dbReference>
<dbReference type="InterPro" id="IPR036291">
    <property type="entry name" value="NAD(P)-bd_dom_sf"/>
</dbReference>
<evidence type="ECO:0000313" key="5">
    <source>
        <dbReference type="EMBL" id="OOF99367.1"/>
    </source>
</evidence>
<evidence type="ECO:0000256" key="3">
    <source>
        <dbReference type="ARBA" id="ARBA00023002"/>
    </source>
</evidence>
<dbReference type="PANTHER" id="PTHR47706:SF4">
    <property type="entry name" value="NMRA-LIKE DOMAIN-CONTAINING PROTEIN"/>
    <property type="match status" value="1"/>
</dbReference>
<dbReference type="AlphaFoldDB" id="A0A1R3RY51"/>
<protein>
    <recommendedName>
        <fullName evidence="4">NmrA-like domain-containing protein</fullName>
    </recommendedName>
</protein>
<dbReference type="Gene3D" id="3.90.25.10">
    <property type="entry name" value="UDP-galactose 4-epimerase, domain 1"/>
    <property type="match status" value="1"/>
</dbReference>
<organism evidence="5 6">
    <name type="scientific">Aspergillus carbonarius (strain ITEM 5010)</name>
    <dbReference type="NCBI Taxonomy" id="602072"/>
    <lineage>
        <taxon>Eukaryota</taxon>
        <taxon>Fungi</taxon>
        <taxon>Dikarya</taxon>
        <taxon>Ascomycota</taxon>
        <taxon>Pezizomycotina</taxon>
        <taxon>Eurotiomycetes</taxon>
        <taxon>Eurotiomycetidae</taxon>
        <taxon>Eurotiales</taxon>
        <taxon>Aspergillaceae</taxon>
        <taxon>Aspergillus</taxon>
        <taxon>Aspergillus subgen. Circumdati</taxon>
    </lineage>
</organism>
<reference evidence="6" key="1">
    <citation type="journal article" date="2017" name="Genome Biol.">
        <title>Comparative genomics reveals high biological diversity and specific adaptations in the industrially and medically important fungal genus Aspergillus.</title>
        <authorList>
            <person name="de Vries R.P."/>
            <person name="Riley R."/>
            <person name="Wiebenga A."/>
            <person name="Aguilar-Osorio G."/>
            <person name="Amillis S."/>
            <person name="Uchima C.A."/>
            <person name="Anderluh G."/>
            <person name="Asadollahi M."/>
            <person name="Askin M."/>
            <person name="Barry K."/>
            <person name="Battaglia E."/>
            <person name="Bayram O."/>
            <person name="Benocci T."/>
            <person name="Braus-Stromeyer S.A."/>
            <person name="Caldana C."/>
            <person name="Canovas D."/>
            <person name="Cerqueira G.C."/>
            <person name="Chen F."/>
            <person name="Chen W."/>
            <person name="Choi C."/>
            <person name="Clum A."/>
            <person name="Dos Santos R.A."/>
            <person name="Damasio A.R."/>
            <person name="Diallinas G."/>
            <person name="Emri T."/>
            <person name="Fekete E."/>
            <person name="Flipphi M."/>
            <person name="Freyberg S."/>
            <person name="Gallo A."/>
            <person name="Gournas C."/>
            <person name="Habgood R."/>
            <person name="Hainaut M."/>
            <person name="Harispe M.L."/>
            <person name="Henrissat B."/>
            <person name="Hilden K.S."/>
            <person name="Hope R."/>
            <person name="Hossain A."/>
            <person name="Karabika E."/>
            <person name="Karaffa L."/>
            <person name="Karanyi Z."/>
            <person name="Krasevec N."/>
            <person name="Kuo A."/>
            <person name="Kusch H."/>
            <person name="LaButti K."/>
            <person name="Lagendijk E.L."/>
            <person name="Lapidus A."/>
            <person name="Levasseur A."/>
            <person name="Lindquist E."/>
            <person name="Lipzen A."/>
            <person name="Logrieco A.F."/>
            <person name="MacCabe A."/>
            <person name="Maekelae M.R."/>
            <person name="Malavazi I."/>
            <person name="Melin P."/>
            <person name="Meyer V."/>
            <person name="Mielnichuk N."/>
            <person name="Miskei M."/>
            <person name="Molnar A.P."/>
            <person name="Mule G."/>
            <person name="Ngan C.Y."/>
            <person name="Orejas M."/>
            <person name="Orosz E."/>
            <person name="Ouedraogo J.P."/>
            <person name="Overkamp K.M."/>
            <person name="Park H.-S."/>
            <person name="Perrone G."/>
            <person name="Piumi F."/>
            <person name="Punt P.J."/>
            <person name="Ram A.F."/>
            <person name="Ramon A."/>
            <person name="Rauscher S."/>
            <person name="Record E."/>
            <person name="Riano-Pachon D.M."/>
            <person name="Robert V."/>
            <person name="Roehrig J."/>
            <person name="Ruller R."/>
            <person name="Salamov A."/>
            <person name="Salih N.S."/>
            <person name="Samson R.A."/>
            <person name="Sandor E."/>
            <person name="Sanguinetti M."/>
            <person name="Schuetze T."/>
            <person name="Sepcic K."/>
            <person name="Shelest E."/>
            <person name="Sherlock G."/>
            <person name="Sophianopoulou V."/>
            <person name="Squina F.M."/>
            <person name="Sun H."/>
            <person name="Susca A."/>
            <person name="Todd R.B."/>
            <person name="Tsang A."/>
            <person name="Unkles S.E."/>
            <person name="van de Wiele N."/>
            <person name="van Rossen-Uffink D."/>
            <person name="Oliveira J.V."/>
            <person name="Vesth T.C."/>
            <person name="Visser J."/>
            <person name="Yu J.-H."/>
            <person name="Zhou M."/>
            <person name="Andersen M.R."/>
            <person name="Archer D.B."/>
            <person name="Baker S.E."/>
            <person name="Benoit I."/>
            <person name="Brakhage A.A."/>
            <person name="Braus G.H."/>
            <person name="Fischer R."/>
            <person name="Frisvad J.C."/>
            <person name="Goldman G.H."/>
            <person name="Houbraken J."/>
            <person name="Oakley B."/>
            <person name="Pocsi I."/>
            <person name="Scazzocchio C."/>
            <person name="Seiboth B."/>
            <person name="vanKuyk P.A."/>
            <person name="Wortman J."/>
            <person name="Dyer P.S."/>
            <person name="Grigoriev I.V."/>
        </authorList>
    </citation>
    <scope>NUCLEOTIDE SEQUENCE [LARGE SCALE GENOMIC DNA]</scope>
    <source>
        <strain evidence="6">ITEM 5010</strain>
    </source>
</reference>
<keyword evidence="6" id="KW-1185">Reference proteome</keyword>
<feature type="domain" description="NmrA-like" evidence="4">
    <location>
        <begin position="2"/>
        <end position="244"/>
    </location>
</feature>
<dbReference type="GO" id="GO:0016491">
    <property type="term" value="F:oxidoreductase activity"/>
    <property type="evidence" value="ECO:0007669"/>
    <property type="project" value="UniProtKB-KW"/>
</dbReference>
<gene>
    <name evidence="5" type="ORF">ASPCADRAFT_203135</name>
</gene>
<comment type="similarity">
    <text evidence="1">Belongs to the NmrA-type oxidoreductase family. Isoflavone reductase subfamily.</text>
</comment>
<name>A0A1R3RY51_ASPC5</name>
<dbReference type="EMBL" id="KV907494">
    <property type="protein sequence ID" value="OOF99367.1"/>
    <property type="molecule type" value="Genomic_DNA"/>
</dbReference>
<accession>A0A1R3RY51</accession>
<keyword evidence="2" id="KW-0521">NADP</keyword>
<dbReference type="OrthoDB" id="10000533at2759"/>
<proteinExistence type="inferred from homology"/>
<dbReference type="Proteomes" id="UP000188318">
    <property type="component" value="Unassembled WGS sequence"/>
</dbReference>
<evidence type="ECO:0000259" key="4">
    <source>
        <dbReference type="Pfam" id="PF05368"/>
    </source>
</evidence>
<dbReference type="InterPro" id="IPR008030">
    <property type="entry name" value="NmrA-like"/>
</dbReference>
<dbReference type="OMA" id="SIQYWLD"/>
<dbReference type="PANTHER" id="PTHR47706">
    <property type="entry name" value="NMRA-LIKE FAMILY PROTEIN"/>
    <property type="match status" value="1"/>
</dbReference>